<evidence type="ECO:0000256" key="14">
    <source>
        <dbReference type="SAM" id="Coils"/>
    </source>
</evidence>
<dbReference type="STRING" id="1855823.MCCS_01340"/>
<feature type="domain" description="Histidine kinase" evidence="16">
    <location>
        <begin position="127"/>
        <end position="339"/>
    </location>
</feature>
<evidence type="ECO:0000256" key="8">
    <source>
        <dbReference type="ARBA" id="ARBA00022741"/>
    </source>
</evidence>
<feature type="coiled-coil region" evidence="14">
    <location>
        <begin position="93"/>
        <end position="127"/>
    </location>
</feature>
<dbReference type="SMART" id="SM00388">
    <property type="entry name" value="HisKA"/>
    <property type="match status" value="1"/>
</dbReference>
<name>A0A1W7A8U0_9STAP</name>
<dbReference type="GO" id="GO:0005524">
    <property type="term" value="F:ATP binding"/>
    <property type="evidence" value="ECO:0007669"/>
    <property type="project" value="UniProtKB-KW"/>
</dbReference>
<evidence type="ECO:0000256" key="15">
    <source>
        <dbReference type="SAM" id="Phobius"/>
    </source>
</evidence>
<dbReference type="Gene3D" id="3.30.565.10">
    <property type="entry name" value="Histidine kinase-like ATPase, C-terminal domain"/>
    <property type="match status" value="1"/>
</dbReference>
<comment type="catalytic activity">
    <reaction evidence="1">
        <text>ATP + protein L-histidine = ADP + protein N-phospho-L-histidine.</text>
        <dbReference type="EC" id="2.7.13.3"/>
    </reaction>
</comment>
<dbReference type="InterPro" id="IPR003594">
    <property type="entry name" value="HATPase_dom"/>
</dbReference>
<evidence type="ECO:0000313" key="19">
    <source>
        <dbReference type="Proteomes" id="UP000194154"/>
    </source>
</evidence>
<dbReference type="Proteomes" id="UP000194154">
    <property type="component" value="Chromosome"/>
</dbReference>
<keyword evidence="19" id="KW-1185">Reference proteome</keyword>
<evidence type="ECO:0000259" key="16">
    <source>
        <dbReference type="PROSITE" id="PS50109"/>
    </source>
</evidence>
<dbReference type="EMBL" id="CP021059">
    <property type="protein sequence ID" value="ARQ05806.1"/>
    <property type="molecule type" value="Genomic_DNA"/>
</dbReference>
<evidence type="ECO:0000256" key="5">
    <source>
        <dbReference type="ARBA" id="ARBA00022553"/>
    </source>
</evidence>
<evidence type="ECO:0000256" key="3">
    <source>
        <dbReference type="ARBA" id="ARBA00012438"/>
    </source>
</evidence>
<keyword evidence="7 15" id="KW-0812">Transmembrane</keyword>
<keyword evidence="11 15" id="KW-1133">Transmembrane helix</keyword>
<feature type="domain" description="HAMP" evidence="17">
    <location>
        <begin position="59"/>
        <end position="112"/>
    </location>
</feature>
<feature type="transmembrane region" description="Helical" evidence="15">
    <location>
        <begin position="37"/>
        <end position="57"/>
    </location>
</feature>
<dbReference type="InterPro" id="IPR003661">
    <property type="entry name" value="HisK_dim/P_dom"/>
</dbReference>
<dbReference type="Pfam" id="PF00672">
    <property type="entry name" value="HAMP"/>
    <property type="match status" value="1"/>
</dbReference>
<keyword evidence="8" id="KW-0547">Nucleotide-binding</keyword>
<dbReference type="SUPFAM" id="SSF158472">
    <property type="entry name" value="HAMP domain-like"/>
    <property type="match status" value="1"/>
</dbReference>
<dbReference type="PROSITE" id="PS50109">
    <property type="entry name" value="HIS_KIN"/>
    <property type="match status" value="1"/>
</dbReference>
<dbReference type="Gene3D" id="1.10.287.130">
    <property type="match status" value="1"/>
</dbReference>
<dbReference type="KEGG" id="mcak:MCCS_01340"/>
<dbReference type="Pfam" id="PF02518">
    <property type="entry name" value="HATPase_c"/>
    <property type="match status" value="1"/>
</dbReference>
<evidence type="ECO:0000313" key="18">
    <source>
        <dbReference type="EMBL" id="ARQ05806.1"/>
    </source>
</evidence>
<dbReference type="InterPro" id="IPR036097">
    <property type="entry name" value="HisK_dim/P_sf"/>
</dbReference>
<evidence type="ECO:0000256" key="12">
    <source>
        <dbReference type="ARBA" id="ARBA00023012"/>
    </source>
</evidence>
<reference evidence="18 19" key="1">
    <citation type="journal article" date="2017" name="Int. J. Syst. Evol. Microbiol.">
        <title>Macrococcus canis sp. nov., a skin bacterium associated with infections in dogs.</title>
        <authorList>
            <person name="Gobeli Brawand S."/>
            <person name="Cotting K."/>
            <person name="Gomez-Sanz E."/>
            <person name="Collaud A."/>
            <person name="Thomann A."/>
            <person name="Brodard I."/>
            <person name="Rodriguez-Campos S."/>
            <person name="Strauss C."/>
            <person name="Perreten V."/>
        </authorList>
    </citation>
    <scope>NUCLEOTIDE SEQUENCE [LARGE SCALE GENOMIC DNA]</scope>
    <source>
        <strain evidence="18 19">KM45013</strain>
    </source>
</reference>
<evidence type="ECO:0000256" key="4">
    <source>
        <dbReference type="ARBA" id="ARBA00022475"/>
    </source>
</evidence>
<dbReference type="SMART" id="SM00304">
    <property type="entry name" value="HAMP"/>
    <property type="match status" value="1"/>
</dbReference>
<keyword evidence="14" id="KW-0175">Coiled coil</keyword>
<evidence type="ECO:0000256" key="6">
    <source>
        <dbReference type="ARBA" id="ARBA00022679"/>
    </source>
</evidence>
<dbReference type="InterPro" id="IPR003660">
    <property type="entry name" value="HAMP_dom"/>
</dbReference>
<dbReference type="EC" id="2.7.13.3" evidence="3"/>
<feature type="transmembrane region" description="Helical" evidence="15">
    <location>
        <begin position="7"/>
        <end position="31"/>
    </location>
</feature>
<protein>
    <recommendedName>
        <fullName evidence="3">histidine kinase</fullName>
        <ecNumber evidence="3">2.7.13.3</ecNumber>
    </recommendedName>
</protein>
<dbReference type="RefSeq" id="WP_086041524.1">
    <property type="nucleotide sequence ID" value="NZ_CBCRZA010000011.1"/>
</dbReference>
<dbReference type="InterPro" id="IPR005467">
    <property type="entry name" value="His_kinase_dom"/>
</dbReference>
<organism evidence="18 19">
    <name type="scientific">Macrococcoides canis</name>
    <dbReference type="NCBI Taxonomy" id="1855823"/>
    <lineage>
        <taxon>Bacteria</taxon>
        <taxon>Bacillati</taxon>
        <taxon>Bacillota</taxon>
        <taxon>Bacilli</taxon>
        <taxon>Bacillales</taxon>
        <taxon>Staphylococcaceae</taxon>
        <taxon>Macrococcoides</taxon>
    </lineage>
</organism>
<dbReference type="AlphaFoldDB" id="A0A1W7A8U0"/>
<accession>A0A1W7A8U0</accession>
<dbReference type="InterPro" id="IPR004358">
    <property type="entry name" value="Sig_transdc_His_kin-like_C"/>
</dbReference>
<evidence type="ECO:0000256" key="13">
    <source>
        <dbReference type="ARBA" id="ARBA00023136"/>
    </source>
</evidence>
<dbReference type="Gene3D" id="6.10.340.10">
    <property type="match status" value="1"/>
</dbReference>
<keyword evidence="9 18" id="KW-0418">Kinase</keyword>
<evidence type="ECO:0000259" key="17">
    <source>
        <dbReference type="PROSITE" id="PS50885"/>
    </source>
</evidence>
<dbReference type="SUPFAM" id="SSF55874">
    <property type="entry name" value="ATPase domain of HSP90 chaperone/DNA topoisomerase II/histidine kinase"/>
    <property type="match status" value="1"/>
</dbReference>
<evidence type="ECO:0000256" key="10">
    <source>
        <dbReference type="ARBA" id="ARBA00022840"/>
    </source>
</evidence>
<keyword evidence="6 18" id="KW-0808">Transferase</keyword>
<dbReference type="InterPro" id="IPR036890">
    <property type="entry name" value="HATPase_C_sf"/>
</dbReference>
<keyword evidence="10" id="KW-0067">ATP-binding</keyword>
<dbReference type="PRINTS" id="PR00344">
    <property type="entry name" value="BCTRLSENSOR"/>
</dbReference>
<dbReference type="GO" id="GO:0005886">
    <property type="term" value="C:plasma membrane"/>
    <property type="evidence" value="ECO:0007669"/>
    <property type="project" value="UniProtKB-SubCell"/>
</dbReference>
<keyword evidence="4" id="KW-1003">Cell membrane</keyword>
<dbReference type="Pfam" id="PF00512">
    <property type="entry name" value="HisKA"/>
    <property type="match status" value="1"/>
</dbReference>
<comment type="subcellular location">
    <subcellularLocation>
        <location evidence="2">Cell membrane</location>
        <topology evidence="2">Multi-pass membrane protein</topology>
    </subcellularLocation>
</comment>
<dbReference type="SMART" id="SM00387">
    <property type="entry name" value="HATPase_c"/>
    <property type="match status" value="1"/>
</dbReference>
<evidence type="ECO:0000256" key="1">
    <source>
        <dbReference type="ARBA" id="ARBA00000085"/>
    </source>
</evidence>
<gene>
    <name evidence="18" type="primary">saeS</name>
    <name evidence="18" type="ORF">MCCS_01340</name>
</gene>
<sequence length="339" mass="38607">MTIRQQLFVASFFAIVVTSLLLMISYKYMWFDGQTTILLTICSMLSSVITMILATLFSNPTIKKINLLSKKTEKIAAGDYQLDVLHIKSPKELKSLNESFNRMAIEIKRQMEQIHQEEQEKVMMIENFAHDLKTPLSSIKSYSEGLKDGIIKSDDEKDKAYQILMMQSDRLSLMFDELNQVISLHNNEQNQTVFKIDELLLGLLDNFTPVMKRENRAFIVDADKVAEFRQIEIAIERILANFINNAIKFSDSDIKVSVKDDGDHVKVSIEDSGIGIAQKDINRIFDRTYRVEQSRNKMTGGSGLGLYIAKTLANQIDSEIEVKSKLNVGSVFTLIISKK</sequence>
<evidence type="ECO:0000256" key="11">
    <source>
        <dbReference type="ARBA" id="ARBA00022989"/>
    </source>
</evidence>
<evidence type="ECO:0000256" key="9">
    <source>
        <dbReference type="ARBA" id="ARBA00022777"/>
    </source>
</evidence>
<dbReference type="CDD" id="cd06225">
    <property type="entry name" value="HAMP"/>
    <property type="match status" value="1"/>
</dbReference>
<dbReference type="OrthoDB" id="335833at2"/>
<dbReference type="GO" id="GO:0000155">
    <property type="term" value="F:phosphorelay sensor kinase activity"/>
    <property type="evidence" value="ECO:0007669"/>
    <property type="project" value="InterPro"/>
</dbReference>
<dbReference type="InterPro" id="IPR050398">
    <property type="entry name" value="HssS/ArlS-like"/>
</dbReference>
<evidence type="ECO:0000256" key="7">
    <source>
        <dbReference type="ARBA" id="ARBA00022692"/>
    </source>
</evidence>
<dbReference type="PROSITE" id="PS50885">
    <property type="entry name" value="HAMP"/>
    <property type="match status" value="1"/>
</dbReference>
<dbReference type="PANTHER" id="PTHR45528:SF1">
    <property type="entry name" value="SENSOR HISTIDINE KINASE CPXA"/>
    <property type="match status" value="1"/>
</dbReference>
<keyword evidence="13 15" id="KW-0472">Membrane</keyword>
<dbReference type="PANTHER" id="PTHR45528">
    <property type="entry name" value="SENSOR HISTIDINE KINASE CPXA"/>
    <property type="match status" value="1"/>
</dbReference>
<proteinExistence type="predicted"/>
<evidence type="ECO:0000256" key="2">
    <source>
        <dbReference type="ARBA" id="ARBA00004651"/>
    </source>
</evidence>
<dbReference type="SUPFAM" id="SSF47384">
    <property type="entry name" value="Homodimeric domain of signal transducing histidine kinase"/>
    <property type="match status" value="1"/>
</dbReference>
<keyword evidence="12" id="KW-0902">Two-component regulatory system</keyword>
<dbReference type="CDD" id="cd00082">
    <property type="entry name" value="HisKA"/>
    <property type="match status" value="1"/>
</dbReference>
<dbReference type="GeneID" id="35294291"/>
<keyword evidence="5" id="KW-0597">Phosphoprotein</keyword>